<name>A0A0Q0K507_9PSED</name>
<evidence type="ECO:0000313" key="1">
    <source>
        <dbReference type="EMBL" id="KPZ21731.1"/>
    </source>
</evidence>
<gene>
    <name evidence="1" type="ORF">ALO40_200280</name>
</gene>
<dbReference type="AlphaFoldDB" id="A0A0Q0K507"/>
<evidence type="ECO:0000313" key="2">
    <source>
        <dbReference type="Proteomes" id="UP000050317"/>
    </source>
</evidence>
<dbReference type="Proteomes" id="UP000050317">
    <property type="component" value="Unassembled WGS sequence"/>
</dbReference>
<proteinExistence type="predicted"/>
<organism evidence="1 2">
    <name type="scientific">Pseudomonas syringae pv. viburni</name>
    <dbReference type="NCBI Taxonomy" id="251703"/>
    <lineage>
        <taxon>Bacteria</taxon>
        <taxon>Pseudomonadati</taxon>
        <taxon>Pseudomonadota</taxon>
        <taxon>Gammaproteobacteria</taxon>
        <taxon>Pseudomonadales</taxon>
        <taxon>Pseudomonadaceae</taxon>
        <taxon>Pseudomonas</taxon>
    </lineage>
</organism>
<comment type="caution">
    <text evidence="1">The sequence shown here is derived from an EMBL/GenBank/DDBJ whole genome shotgun (WGS) entry which is preliminary data.</text>
</comment>
<dbReference type="PATRIC" id="fig|251703.9.peg.2302"/>
<dbReference type="RefSeq" id="WP_057413750.1">
    <property type="nucleotide sequence ID" value="NZ_LJRR01000094.1"/>
</dbReference>
<dbReference type="EMBL" id="LJRR01000094">
    <property type="protein sequence ID" value="KPZ21731.1"/>
    <property type="molecule type" value="Genomic_DNA"/>
</dbReference>
<reference evidence="1 2" key="1">
    <citation type="submission" date="2015-09" db="EMBL/GenBank/DDBJ databases">
        <title>Genome announcement of multiple Pseudomonas syringae strains.</title>
        <authorList>
            <person name="Thakur S."/>
            <person name="Wang P.W."/>
            <person name="Gong Y."/>
            <person name="Weir B.S."/>
            <person name="Guttman D.S."/>
        </authorList>
    </citation>
    <scope>NUCLEOTIDE SEQUENCE [LARGE SCALE GENOMIC DNA]</scope>
    <source>
        <strain evidence="1 2">ICMP3963</strain>
    </source>
</reference>
<accession>A0A0Q0K507</accession>
<protein>
    <submittedName>
        <fullName evidence="1">Uncharacterized protein</fullName>
    </submittedName>
</protein>
<sequence>MSYDSISLIKQQAKALGKAEGIPLSSAQELFAHREKFSSFHDLTTVASRNPNDPRLMRAAFGVDDLKDAIWEDDLPSELDDLLETHMSEATGGTNATNFQLQDLQITQVEYDENLGLLTLLGSFTYAGDQDPDRMYHGAAFFLQAKFFLIRRFDRWSFDEDHEFEIIAGESDVDRDREDQLDSEYQDYLDSLSSQAKAND</sequence>